<gene>
    <name evidence="1" type="ORF">AND_010168</name>
</gene>
<proteinExistence type="predicted"/>
<keyword evidence="3" id="KW-1185">Reference proteome</keyword>
<name>W5J617_ANODA</name>
<reference evidence="2" key="4">
    <citation type="submission" date="2015-06" db="UniProtKB">
        <authorList>
            <consortium name="EnsemblMetazoa"/>
        </authorList>
    </citation>
    <scope>IDENTIFICATION</scope>
</reference>
<evidence type="ECO:0000313" key="2">
    <source>
        <dbReference type="EnsemblMetazoa" id="ADAC010168-PA"/>
    </source>
</evidence>
<evidence type="ECO:0000313" key="3">
    <source>
        <dbReference type="Proteomes" id="UP000000673"/>
    </source>
</evidence>
<dbReference type="VEuPathDB" id="VectorBase:ADAR2_001249"/>
<reference evidence="1 3" key="1">
    <citation type="journal article" date="2010" name="BMC Genomics">
        <title>Combination of measures distinguishes pre-miRNAs from other stem-loops in the genome of the newly sequenced Anopheles darlingi.</title>
        <authorList>
            <person name="Mendes N.D."/>
            <person name="Freitas A.T."/>
            <person name="Vasconcelos A.T."/>
            <person name="Sagot M.F."/>
        </authorList>
    </citation>
    <scope>NUCLEOTIDE SEQUENCE</scope>
</reference>
<accession>W5J617</accession>
<dbReference type="AlphaFoldDB" id="W5J617"/>
<dbReference type="Proteomes" id="UP000000673">
    <property type="component" value="Unassembled WGS sequence"/>
</dbReference>
<evidence type="ECO:0000313" key="1">
    <source>
        <dbReference type="EMBL" id="ETN58249.1"/>
    </source>
</evidence>
<dbReference type="HOGENOM" id="CLU_1403522_0_0_1"/>
<dbReference type="EnsemblMetazoa" id="ADAC010168-RA">
    <property type="protein sequence ID" value="ADAC010168-PA"/>
    <property type="gene ID" value="ADAC010168"/>
</dbReference>
<reference evidence="1" key="2">
    <citation type="submission" date="2010-05" db="EMBL/GenBank/DDBJ databases">
        <authorList>
            <person name="Almeida L.G."/>
            <person name="Nicolas M.F."/>
            <person name="Souza R.C."/>
            <person name="Vasconcelos A.T.R."/>
        </authorList>
    </citation>
    <scope>NUCLEOTIDE SEQUENCE</scope>
</reference>
<dbReference type="EMBL" id="ADMH02002150">
    <property type="protein sequence ID" value="ETN58249.1"/>
    <property type="molecule type" value="Genomic_DNA"/>
</dbReference>
<dbReference type="VEuPathDB" id="VectorBase:ADAC010168"/>
<reference evidence="1" key="3">
    <citation type="journal article" date="2013" name="Nucleic Acids Res.">
        <title>The genome of Anopheles darlingi, the main neotropical malaria vector.</title>
        <authorList>
            <person name="Marinotti O."/>
            <person name="Cerqueira G.C."/>
            <person name="de Almeida L.G."/>
            <person name="Ferro M.I."/>
            <person name="Loreto E.L."/>
            <person name="Zaha A."/>
            <person name="Teixeira S.M."/>
            <person name="Wespiser A.R."/>
            <person name="Almeida E Silva A."/>
            <person name="Schlindwein A.D."/>
            <person name="Pacheco A.C."/>
            <person name="Silva A.L."/>
            <person name="Graveley B.R."/>
            <person name="Walenz B.P."/>
            <person name="Lima Bde A."/>
            <person name="Ribeiro C.A."/>
            <person name="Nunes-Silva C.G."/>
            <person name="de Carvalho C.R."/>
            <person name="Soares C.M."/>
            <person name="de Menezes C.B."/>
            <person name="Matiolli C."/>
            <person name="Caffrey D."/>
            <person name="Araujo D.A."/>
            <person name="de Oliveira D.M."/>
            <person name="Golenbock D."/>
            <person name="Grisard E.C."/>
            <person name="Fantinatti-Garboggini F."/>
            <person name="de Carvalho F.M."/>
            <person name="Barcellos F.G."/>
            <person name="Prosdocimi F."/>
            <person name="May G."/>
            <person name="Azevedo Junior G.M."/>
            <person name="Guimaraes G.M."/>
            <person name="Goldman G.H."/>
            <person name="Padilha I.Q."/>
            <person name="Batista Jda S."/>
            <person name="Ferro J.A."/>
            <person name="Ribeiro J.M."/>
            <person name="Fietto J.L."/>
            <person name="Dabbas K.M."/>
            <person name="Cerdeira L."/>
            <person name="Agnez-Lima L.F."/>
            <person name="Brocchi M."/>
            <person name="de Carvalho M.O."/>
            <person name="Teixeira Mde M."/>
            <person name="Diniz Maia Mde M."/>
            <person name="Goldman M.H."/>
            <person name="Cruz Schneider M.P."/>
            <person name="Felipe M.S."/>
            <person name="Hungria M."/>
            <person name="Nicolas M.F."/>
            <person name="Pereira M."/>
            <person name="Montes M.A."/>
            <person name="Cantao M.E."/>
            <person name="Vincentz M."/>
            <person name="Rafael M.S."/>
            <person name="Silverman N."/>
            <person name="Stoco P.H."/>
            <person name="Souza R.C."/>
            <person name="Vicentini R."/>
            <person name="Gazzinelli R.T."/>
            <person name="Neves Rde O."/>
            <person name="Silva R."/>
            <person name="Astolfi-Filho S."/>
            <person name="Maciel T.E."/>
            <person name="Urmenyi T.P."/>
            <person name="Tadei W.P."/>
            <person name="Camargo E.P."/>
            <person name="de Vasconcelos A.T."/>
        </authorList>
    </citation>
    <scope>NUCLEOTIDE SEQUENCE</scope>
</reference>
<protein>
    <submittedName>
        <fullName evidence="1 2">Uncharacterized protein</fullName>
    </submittedName>
</protein>
<organism evidence="1">
    <name type="scientific">Anopheles darlingi</name>
    <name type="common">Mosquito</name>
    <dbReference type="NCBI Taxonomy" id="43151"/>
    <lineage>
        <taxon>Eukaryota</taxon>
        <taxon>Metazoa</taxon>
        <taxon>Ecdysozoa</taxon>
        <taxon>Arthropoda</taxon>
        <taxon>Hexapoda</taxon>
        <taxon>Insecta</taxon>
        <taxon>Pterygota</taxon>
        <taxon>Neoptera</taxon>
        <taxon>Endopterygota</taxon>
        <taxon>Diptera</taxon>
        <taxon>Nematocera</taxon>
        <taxon>Culicoidea</taxon>
        <taxon>Culicidae</taxon>
        <taxon>Anophelinae</taxon>
        <taxon>Anopheles</taxon>
    </lineage>
</organism>
<sequence>MVKIFEEMLQQTLTEALSLLPQLETSRHNMYERKIFMNSYVDACSLLEVRKEELKKSVEAITPSTSSVKQDNGAKSPGKNTINKINKKGMVFLAQFRNILSFESCPQQTKSDRILRLVEEIEKAIDTARVIAGETDEEDNSLLANGFLVSLAMSKLDEDTRAEVMKHQDPSIIPTWTVFREQLMRLTKDINPPE</sequence>